<keyword evidence="5" id="KW-1185">Reference proteome</keyword>
<dbReference type="InterPro" id="IPR009057">
    <property type="entry name" value="Homeodomain-like_sf"/>
</dbReference>
<evidence type="ECO:0000313" key="5">
    <source>
        <dbReference type="Proteomes" id="UP001597114"/>
    </source>
</evidence>
<dbReference type="Pfam" id="PF17932">
    <property type="entry name" value="TetR_C_24"/>
    <property type="match status" value="1"/>
</dbReference>
<organism evidence="4 5">
    <name type="scientific">Pseudonocardia yunnanensis</name>
    <dbReference type="NCBI Taxonomy" id="58107"/>
    <lineage>
        <taxon>Bacteria</taxon>
        <taxon>Bacillati</taxon>
        <taxon>Actinomycetota</taxon>
        <taxon>Actinomycetes</taxon>
        <taxon>Pseudonocardiales</taxon>
        <taxon>Pseudonocardiaceae</taxon>
        <taxon>Pseudonocardia</taxon>
    </lineage>
</organism>
<dbReference type="InterPro" id="IPR050109">
    <property type="entry name" value="HTH-type_TetR-like_transc_reg"/>
</dbReference>
<dbReference type="Gene3D" id="1.10.10.60">
    <property type="entry name" value="Homeodomain-like"/>
    <property type="match status" value="1"/>
</dbReference>
<name>A0ABW4F9N0_9PSEU</name>
<sequence>MQPQQSDVAAAQPALPEKLTAAQARRVATRDSILAAARELIAEDGFAGAQVSLIAVRAGVGVGSIYKHFSSRAELFAEIYRDVAAREFAHVQAAVAQTDDGAGARIAAAVATFCARALRGGRFAYALLVEHSEPDVDEHRLAFREGYRTLFREVLDQGIDDGEIPDQDTDTAAAALLGIMTETLVRPLADLDEKTNSQALIRQVVNLCLATVQARGLNQTDVDGP</sequence>
<keyword evidence="1 2" id="KW-0238">DNA-binding</keyword>
<dbReference type="SUPFAM" id="SSF48498">
    <property type="entry name" value="Tetracyclin repressor-like, C-terminal domain"/>
    <property type="match status" value="1"/>
</dbReference>
<feature type="DNA-binding region" description="H-T-H motif" evidence="2">
    <location>
        <begin position="50"/>
        <end position="69"/>
    </location>
</feature>
<dbReference type="Gene3D" id="1.10.357.10">
    <property type="entry name" value="Tetracycline Repressor, domain 2"/>
    <property type="match status" value="1"/>
</dbReference>
<dbReference type="Pfam" id="PF00440">
    <property type="entry name" value="TetR_N"/>
    <property type="match status" value="1"/>
</dbReference>
<feature type="domain" description="HTH tetR-type" evidence="3">
    <location>
        <begin position="27"/>
        <end position="87"/>
    </location>
</feature>
<dbReference type="InterPro" id="IPR001647">
    <property type="entry name" value="HTH_TetR"/>
</dbReference>
<dbReference type="RefSeq" id="WP_344725140.1">
    <property type="nucleotide sequence ID" value="NZ_BAAAUS010000029.1"/>
</dbReference>
<proteinExistence type="predicted"/>
<evidence type="ECO:0000256" key="2">
    <source>
        <dbReference type="PROSITE-ProRule" id="PRU00335"/>
    </source>
</evidence>
<protein>
    <submittedName>
        <fullName evidence="4">TetR/AcrR family transcriptional regulator</fullName>
    </submittedName>
</protein>
<gene>
    <name evidence="4" type="ORF">ACFSJD_43070</name>
</gene>
<dbReference type="PANTHER" id="PTHR30055:SF226">
    <property type="entry name" value="HTH-TYPE TRANSCRIPTIONAL REGULATOR PKSA"/>
    <property type="match status" value="1"/>
</dbReference>
<dbReference type="SUPFAM" id="SSF46689">
    <property type="entry name" value="Homeodomain-like"/>
    <property type="match status" value="1"/>
</dbReference>
<dbReference type="PROSITE" id="PS50977">
    <property type="entry name" value="HTH_TETR_2"/>
    <property type="match status" value="1"/>
</dbReference>
<evidence type="ECO:0000256" key="1">
    <source>
        <dbReference type="ARBA" id="ARBA00023125"/>
    </source>
</evidence>
<reference evidence="5" key="1">
    <citation type="journal article" date="2019" name="Int. J. Syst. Evol. Microbiol.">
        <title>The Global Catalogue of Microorganisms (GCM) 10K type strain sequencing project: providing services to taxonomists for standard genome sequencing and annotation.</title>
        <authorList>
            <consortium name="The Broad Institute Genomics Platform"/>
            <consortium name="The Broad Institute Genome Sequencing Center for Infectious Disease"/>
            <person name="Wu L."/>
            <person name="Ma J."/>
        </authorList>
    </citation>
    <scope>NUCLEOTIDE SEQUENCE [LARGE SCALE GENOMIC DNA]</scope>
    <source>
        <strain evidence="5">CCM 7043</strain>
    </source>
</reference>
<dbReference type="PANTHER" id="PTHR30055">
    <property type="entry name" value="HTH-TYPE TRANSCRIPTIONAL REGULATOR RUTR"/>
    <property type="match status" value="1"/>
</dbReference>
<dbReference type="InterPro" id="IPR041490">
    <property type="entry name" value="KstR2_TetR_C"/>
</dbReference>
<dbReference type="InterPro" id="IPR036271">
    <property type="entry name" value="Tet_transcr_reg_TetR-rel_C_sf"/>
</dbReference>
<dbReference type="EMBL" id="JBHUCO010000081">
    <property type="protein sequence ID" value="MFD1524331.1"/>
    <property type="molecule type" value="Genomic_DNA"/>
</dbReference>
<dbReference type="PRINTS" id="PR00455">
    <property type="entry name" value="HTHTETR"/>
</dbReference>
<accession>A0ABW4F9N0</accession>
<evidence type="ECO:0000259" key="3">
    <source>
        <dbReference type="PROSITE" id="PS50977"/>
    </source>
</evidence>
<comment type="caution">
    <text evidence="4">The sequence shown here is derived from an EMBL/GenBank/DDBJ whole genome shotgun (WGS) entry which is preliminary data.</text>
</comment>
<dbReference type="Proteomes" id="UP001597114">
    <property type="component" value="Unassembled WGS sequence"/>
</dbReference>
<evidence type="ECO:0000313" key="4">
    <source>
        <dbReference type="EMBL" id="MFD1524331.1"/>
    </source>
</evidence>